<dbReference type="AlphaFoldDB" id="A0A4R4QIJ2"/>
<dbReference type="SUPFAM" id="SSF50475">
    <property type="entry name" value="FMN-binding split barrel"/>
    <property type="match status" value="1"/>
</dbReference>
<keyword evidence="5" id="KW-1185">Reference proteome</keyword>
<dbReference type="GO" id="GO:0010181">
    <property type="term" value="F:FMN binding"/>
    <property type="evidence" value="ECO:0007669"/>
    <property type="project" value="InterPro"/>
</dbReference>
<sequence length="209" mass="22064">MTTSHPGPRADTDGSRRGEEHAVDAEVFRSAFRRHPAGVVVITADAGSGPVGFTASSLVSVSLQPPLIAFTITTGASSWPTIGSVESLVVNFLAAGQASIARCFAQLGADRFSEPTRWSRLPTGEPVLDEAPGHLRVVVENRWPVGDHRLVVACVVDHAGRSDYEPLIYHDGGYTTVDRGHGGDASLQRRSSASEDLELPGPDADGSRA</sequence>
<dbReference type="Gene3D" id="2.30.110.10">
    <property type="entry name" value="Electron Transport, Fmn-binding Protein, Chain A"/>
    <property type="match status" value="1"/>
</dbReference>
<feature type="domain" description="Flavin reductase like" evidence="3">
    <location>
        <begin position="32"/>
        <end position="176"/>
    </location>
</feature>
<accession>A0A4R4QIJ2</accession>
<keyword evidence="1" id="KW-0560">Oxidoreductase</keyword>
<dbReference type="Pfam" id="PF01613">
    <property type="entry name" value="Flavin_Reduct"/>
    <property type="match status" value="1"/>
</dbReference>
<protein>
    <submittedName>
        <fullName evidence="4">Flavin reductase</fullName>
    </submittedName>
</protein>
<comment type="caution">
    <text evidence="4">The sequence shown here is derived from an EMBL/GenBank/DDBJ whole genome shotgun (WGS) entry which is preliminary data.</text>
</comment>
<evidence type="ECO:0000256" key="1">
    <source>
        <dbReference type="ARBA" id="ARBA00023002"/>
    </source>
</evidence>
<dbReference type="InterPro" id="IPR050268">
    <property type="entry name" value="NADH-dep_flavin_reductase"/>
</dbReference>
<dbReference type="GO" id="GO:0042602">
    <property type="term" value="F:riboflavin reductase (NADPH) activity"/>
    <property type="evidence" value="ECO:0007669"/>
    <property type="project" value="TreeGrafter"/>
</dbReference>
<dbReference type="InterPro" id="IPR012349">
    <property type="entry name" value="Split_barrel_FMN-bd"/>
</dbReference>
<feature type="region of interest" description="Disordered" evidence="2">
    <location>
        <begin position="179"/>
        <end position="209"/>
    </location>
</feature>
<feature type="compositionally biased region" description="Basic and acidic residues" evidence="2">
    <location>
        <begin position="8"/>
        <end position="21"/>
    </location>
</feature>
<evidence type="ECO:0000259" key="3">
    <source>
        <dbReference type="SMART" id="SM00903"/>
    </source>
</evidence>
<dbReference type="InterPro" id="IPR002563">
    <property type="entry name" value="Flavin_Rdtase-like_dom"/>
</dbReference>
<evidence type="ECO:0000313" key="4">
    <source>
        <dbReference type="EMBL" id="TDC35498.1"/>
    </source>
</evidence>
<dbReference type="PANTHER" id="PTHR30466:SF1">
    <property type="entry name" value="FMN REDUCTASE (NADH) RUTF"/>
    <property type="match status" value="1"/>
</dbReference>
<evidence type="ECO:0000256" key="2">
    <source>
        <dbReference type="SAM" id="MobiDB-lite"/>
    </source>
</evidence>
<dbReference type="OrthoDB" id="9792858at2"/>
<name>A0A4R4QIJ2_9ACTN</name>
<dbReference type="PANTHER" id="PTHR30466">
    <property type="entry name" value="FLAVIN REDUCTASE"/>
    <property type="match status" value="1"/>
</dbReference>
<dbReference type="RefSeq" id="WP_132400307.1">
    <property type="nucleotide sequence ID" value="NZ_SMKA01000002.1"/>
</dbReference>
<organism evidence="4 5">
    <name type="scientific">Kribbella albertanoniae</name>
    <dbReference type="NCBI Taxonomy" id="1266829"/>
    <lineage>
        <taxon>Bacteria</taxon>
        <taxon>Bacillati</taxon>
        <taxon>Actinomycetota</taxon>
        <taxon>Actinomycetes</taxon>
        <taxon>Propionibacteriales</taxon>
        <taxon>Kribbellaceae</taxon>
        <taxon>Kribbella</taxon>
    </lineage>
</organism>
<gene>
    <name evidence="4" type="ORF">E1261_01135</name>
</gene>
<evidence type="ECO:0000313" key="5">
    <source>
        <dbReference type="Proteomes" id="UP000295075"/>
    </source>
</evidence>
<dbReference type="Proteomes" id="UP000295075">
    <property type="component" value="Unassembled WGS sequence"/>
</dbReference>
<dbReference type="GO" id="GO:0006208">
    <property type="term" value="P:pyrimidine nucleobase catabolic process"/>
    <property type="evidence" value="ECO:0007669"/>
    <property type="project" value="TreeGrafter"/>
</dbReference>
<feature type="region of interest" description="Disordered" evidence="2">
    <location>
        <begin position="1"/>
        <end position="21"/>
    </location>
</feature>
<proteinExistence type="predicted"/>
<dbReference type="EMBL" id="SMKA01000002">
    <property type="protein sequence ID" value="TDC35498.1"/>
    <property type="molecule type" value="Genomic_DNA"/>
</dbReference>
<reference evidence="4 5" key="1">
    <citation type="submission" date="2019-03" db="EMBL/GenBank/DDBJ databases">
        <title>Draft genome sequences of novel Actinobacteria.</title>
        <authorList>
            <person name="Sahin N."/>
            <person name="Ay H."/>
            <person name="Saygin H."/>
        </authorList>
    </citation>
    <scope>NUCLEOTIDE SEQUENCE [LARGE SCALE GENOMIC DNA]</scope>
    <source>
        <strain evidence="4 5">JCM 30547</strain>
    </source>
</reference>
<dbReference type="SMART" id="SM00903">
    <property type="entry name" value="Flavin_Reduct"/>
    <property type="match status" value="1"/>
</dbReference>